<proteinExistence type="predicted"/>
<organism evidence="1">
    <name type="scientific">mine drainage metagenome</name>
    <dbReference type="NCBI Taxonomy" id="410659"/>
    <lineage>
        <taxon>unclassified sequences</taxon>
        <taxon>metagenomes</taxon>
        <taxon>ecological metagenomes</taxon>
    </lineage>
</organism>
<evidence type="ECO:0000313" key="1">
    <source>
        <dbReference type="EMBL" id="OIQ67428.1"/>
    </source>
</evidence>
<reference evidence="1" key="1">
    <citation type="submission" date="2016-10" db="EMBL/GenBank/DDBJ databases">
        <title>Sequence of Gallionella enrichment culture.</title>
        <authorList>
            <person name="Poehlein A."/>
            <person name="Muehling M."/>
            <person name="Daniel R."/>
        </authorList>
    </citation>
    <scope>NUCLEOTIDE SEQUENCE</scope>
</reference>
<dbReference type="AlphaFoldDB" id="A0A1J5PIR1"/>
<protein>
    <submittedName>
        <fullName evidence="1">Uncharacterized protein</fullName>
    </submittedName>
</protein>
<name>A0A1J5PIR1_9ZZZZ</name>
<accession>A0A1J5PIR1</accession>
<comment type="caution">
    <text evidence="1">The sequence shown here is derived from an EMBL/GenBank/DDBJ whole genome shotgun (WGS) entry which is preliminary data.</text>
</comment>
<gene>
    <name evidence="1" type="ORF">GALL_509940</name>
</gene>
<dbReference type="EMBL" id="MLJW01005932">
    <property type="protein sequence ID" value="OIQ67428.1"/>
    <property type="molecule type" value="Genomic_DNA"/>
</dbReference>
<sequence>MRRFALFAAVAAILSVEAVLPSNAEAGCYRLGETGYHWYRYCWGPRWVYPHHRICRHGYCWYR</sequence>